<sequence length="491" mass="52109">MDAPVIVVGAGPTGLVLAAELRLGGVDVIVLERLPERSTRSRGLGYTARVVEMFDQRGLLPRFGSIETSARGHFGGIPLDYSVLEDCHFGARGIPQTQVEAVLEAWAVETGADIRRSTEVVGLHDDGEFVEVTADTPRGRTILRARYVVGCDGGRSTVRSLADFDAVGSDATMEMYLADVVGAGVRARQIGERLPGGMVMSAPLGDGVDRIIVCEHGTPPARGDRSPAFDEVADAWKRLTGESLHEATATWVSAFGDATRQVTRYRKGNVLLAGDAAHTHLPAGGQGLSVSAQDAFNLGWKLAAVAAGHAPQELLDTYHDERHPVGTRLLANTRAQGLIYLGGSEVEPLRGVFEELMRIPDVARHLAGMVSGLDIRYDVGAGDHPLLGRRIPPRKLATPDGLVTTAEVLHDATAVLLDFADDATLRAEAAPWTGGRLRIVTATPHDLAPGDPLASGDALLVRPDGYVAWTAADPIPLSSALGRWLGRPTES</sequence>
<dbReference type="OrthoDB" id="8670884at2"/>
<dbReference type="InterPro" id="IPR050641">
    <property type="entry name" value="RIFMO-like"/>
</dbReference>
<dbReference type="PANTHER" id="PTHR43004">
    <property type="entry name" value="TRK SYSTEM POTASSIUM UPTAKE PROTEIN"/>
    <property type="match status" value="1"/>
</dbReference>
<keyword evidence="5" id="KW-0560">Oxidoreductase</keyword>
<comment type="cofactor">
    <cofactor evidence="1">
        <name>FAD</name>
        <dbReference type="ChEBI" id="CHEBI:57692"/>
    </cofactor>
</comment>
<evidence type="ECO:0000313" key="5">
    <source>
        <dbReference type="EMBL" id="MXQ68220.1"/>
    </source>
</evidence>
<evidence type="ECO:0000256" key="1">
    <source>
        <dbReference type="ARBA" id="ARBA00001974"/>
    </source>
</evidence>
<feature type="domain" description="FAD-binding" evidence="4">
    <location>
        <begin position="3"/>
        <end position="332"/>
    </location>
</feature>
<dbReference type="SUPFAM" id="SSF51905">
    <property type="entry name" value="FAD/NAD(P)-binding domain"/>
    <property type="match status" value="1"/>
</dbReference>
<name>A0A6I4WH84_9ACTN</name>
<dbReference type="GO" id="GO:0071949">
    <property type="term" value="F:FAD binding"/>
    <property type="evidence" value="ECO:0007669"/>
    <property type="project" value="InterPro"/>
</dbReference>
<dbReference type="InterPro" id="IPR002938">
    <property type="entry name" value="FAD-bd"/>
</dbReference>
<dbReference type="PANTHER" id="PTHR43004:SF19">
    <property type="entry name" value="BINDING MONOOXYGENASE, PUTATIVE (JCVI)-RELATED"/>
    <property type="match status" value="1"/>
</dbReference>
<evidence type="ECO:0000256" key="2">
    <source>
        <dbReference type="ARBA" id="ARBA00022630"/>
    </source>
</evidence>
<dbReference type="EMBL" id="WUTW01000011">
    <property type="protein sequence ID" value="MXQ68220.1"/>
    <property type="molecule type" value="Genomic_DNA"/>
</dbReference>
<dbReference type="Gene3D" id="3.30.70.2450">
    <property type="match status" value="1"/>
</dbReference>
<dbReference type="Gene3D" id="3.40.30.120">
    <property type="match status" value="1"/>
</dbReference>
<dbReference type="GO" id="GO:0016709">
    <property type="term" value="F:oxidoreductase activity, acting on paired donors, with incorporation or reduction of molecular oxygen, NAD(P)H as one donor, and incorporation of one atom of oxygen"/>
    <property type="evidence" value="ECO:0007669"/>
    <property type="project" value="UniProtKB-ARBA"/>
</dbReference>
<accession>A0A6I4WH84</accession>
<keyword evidence="2" id="KW-0285">Flavoprotein</keyword>
<dbReference type="Proteomes" id="UP000431901">
    <property type="component" value="Unassembled WGS sequence"/>
</dbReference>
<proteinExistence type="predicted"/>
<keyword evidence="5" id="KW-0503">Monooxygenase</keyword>
<dbReference type="RefSeq" id="WP_161106407.1">
    <property type="nucleotide sequence ID" value="NZ_JBHLYI010000014.1"/>
</dbReference>
<organism evidence="5 6">
    <name type="scientific">Actinomadura rayongensis</name>
    <dbReference type="NCBI Taxonomy" id="1429076"/>
    <lineage>
        <taxon>Bacteria</taxon>
        <taxon>Bacillati</taxon>
        <taxon>Actinomycetota</taxon>
        <taxon>Actinomycetes</taxon>
        <taxon>Streptosporangiales</taxon>
        <taxon>Thermomonosporaceae</taxon>
        <taxon>Actinomadura</taxon>
    </lineage>
</organism>
<dbReference type="InterPro" id="IPR036188">
    <property type="entry name" value="FAD/NAD-bd_sf"/>
</dbReference>
<dbReference type="PRINTS" id="PR00420">
    <property type="entry name" value="RNGMNOXGNASE"/>
</dbReference>
<reference evidence="5 6" key="1">
    <citation type="submission" date="2019-12" db="EMBL/GenBank/DDBJ databases">
        <title>Nocardia macrotermitis sp. nov. and Nocardia aurantia sp. nov., isolated from the gut of the fungus growing-termite Macrotermes natalensis.</title>
        <authorList>
            <person name="Christine B."/>
            <person name="Rene B."/>
        </authorList>
    </citation>
    <scope>NUCLEOTIDE SEQUENCE [LARGE SCALE GENOMIC DNA]</scope>
    <source>
        <strain evidence="5 6">DSM 102126</strain>
    </source>
</reference>
<dbReference type="AlphaFoldDB" id="A0A6I4WH84"/>
<evidence type="ECO:0000256" key="3">
    <source>
        <dbReference type="ARBA" id="ARBA00022827"/>
    </source>
</evidence>
<protein>
    <submittedName>
        <fullName evidence="5">Monooxygenase</fullName>
    </submittedName>
</protein>
<dbReference type="Gene3D" id="3.50.50.60">
    <property type="entry name" value="FAD/NAD(P)-binding domain"/>
    <property type="match status" value="1"/>
</dbReference>
<evidence type="ECO:0000259" key="4">
    <source>
        <dbReference type="Pfam" id="PF01494"/>
    </source>
</evidence>
<evidence type="ECO:0000313" key="6">
    <source>
        <dbReference type="Proteomes" id="UP000431901"/>
    </source>
</evidence>
<comment type="caution">
    <text evidence="5">The sequence shown here is derived from an EMBL/GenBank/DDBJ whole genome shotgun (WGS) entry which is preliminary data.</text>
</comment>
<dbReference type="Pfam" id="PF01494">
    <property type="entry name" value="FAD_binding_3"/>
    <property type="match status" value="1"/>
</dbReference>
<keyword evidence="3" id="KW-0274">FAD</keyword>
<keyword evidence="6" id="KW-1185">Reference proteome</keyword>
<dbReference type="Pfam" id="PF21274">
    <property type="entry name" value="Rng_hyd_C"/>
    <property type="match status" value="1"/>
</dbReference>
<gene>
    <name evidence="5" type="ORF">GQ466_29810</name>
</gene>